<dbReference type="SMART" id="SM00065">
    <property type="entry name" value="GAF"/>
    <property type="match status" value="3"/>
</dbReference>
<dbReference type="Gene3D" id="2.10.70.100">
    <property type="match status" value="1"/>
</dbReference>
<dbReference type="Pfam" id="PF08447">
    <property type="entry name" value="PAS_3"/>
    <property type="match status" value="7"/>
</dbReference>
<dbReference type="SUPFAM" id="SSF47384">
    <property type="entry name" value="Homodimeric domain of signal transducing histidine kinase"/>
    <property type="match status" value="1"/>
</dbReference>
<dbReference type="EMBL" id="FMXE01000028">
    <property type="protein sequence ID" value="SDA90730.1"/>
    <property type="molecule type" value="Genomic_DNA"/>
</dbReference>
<evidence type="ECO:0000256" key="3">
    <source>
        <dbReference type="ARBA" id="ARBA00022553"/>
    </source>
</evidence>
<dbReference type="PROSITE" id="PS50112">
    <property type="entry name" value="PAS"/>
    <property type="match status" value="5"/>
</dbReference>
<dbReference type="InterPro" id="IPR000700">
    <property type="entry name" value="PAS-assoc_C"/>
</dbReference>
<keyword evidence="3" id="KW-0597">Phosphoprotein</keyword>
<dbReference type="SUPFAM" id="SSF55874">
    <property type="entry name" value="ATPase domain of HSP90 chaperone/DNA topoisomerase II/histidine kinase"/>
    <property type="match status" value="1"/>
</dbReference>
<dbReference type="GO" id="GO:0000155">
    <property type="term" value="F:phosphorelay sensor kinase activity"/>
    <property type="evidence" value="ECO:0007669"/>
    <property type="project" value="InterPro"/>
</dbReference>
<feature type="domain" description="PAC" evidence="9">
    <location>
        <begin position="1453"/>
        <end position="1504"/>
    </location>
</feature>
<evidence type="ECO:0000313" key="11">
    <source>
        <dbReference type="Proteomes" id="UP000198756"/>
    </source>
</evidence>
<dbReference type="Gene3D" id="1.10.287.130">
    <property type="match status" value="1"/>
</dbReference>
<dbReference type="Gene3D" id="3.30.450.20">
    <property type="entry name" value="PAS domain"/>
    <property type="match status" value="8"/>
</dbReference>
<feature type="domain" description="PAC" evidence="9">
    <location>
        <begin position="1328"/>
        <end position="1379"/>
    </location>
</feature>
<evidence type="ECO:0000256" key="5">
    <source>
        <dbReference type="ARBA" id="ARBA00022777"/>
    </source>
</evidence>
<organism evidence="10 11">
    <name type="scientific">Algoriphagus alkaliphilus</name>
    <dbReference type="NCBI Taxonomy" id="279824"/>
    <lineage>
        <taxon>Bacteria</taxon>
        <taxon>Pseudomonadati</taxon>
        <taxon>Bacteroidota</taxon>
        <taxon>Cytophagia</taxon>
        <taxon>Cytophagales</taxon>
        <taxon>Cyclobacteriaceae</taxon>
        <taxon>Algoriphagus</taxon>
    </lineage>
</organism>
<evidence type="ECO:0000259" key="7">
    <source>
        <dbReference type="PROSITE" id="PS50109"/>
    </source>
</evidence>
<name>A0A1G5Z8J6_9BACT</name>
<dbReference type="CDD" id="cd00082">
    <property type="entry name" value="HisKA"/>
    <property type="match status" value="1"/>
</dbReference>
<dbReference type="PROSITE" id="PS50113">
    <property type="entry name" value="PAC"/>
    <property type="match status" value="4"/>
</dbReference>
<dbReference type="InterPro" id="IPR035965">
    <property type="entry name" value="PAS-like_dom_sf"/>
</dbReference>
<gene>
    <name evidence="10" type="ORF">SAMN03080617_03318</name>
</gene>
<evidence type="ECO:0000256" key="4">
    <source>
        <dbReference type="ARBA" id="ARBA00022679"/>
    </source>
</evidence>
<dbReference type="SMART" id="SM00091">
    <property type="entry name" value="PAS"/>
    <property type="match status" value="8"/>
</dbReference>
<dbReference type="InterPro" id="IPR005467">
    <property type="entry name" value="His_kinase_dom"/>
</dbReference>
<feature type="domain" description="PAS" evidence="8">
    <location>
        <begin position="426"/>
        <end position="496"/>
    </location>
</feature>
<evidence type="ECO:0000259" key="8">
    <source>
        <dbReference type="PROSITE" id="PS50112"/>
    </source>
</evidence>
<dbReference type="PANTHER" id="PTHR43304:SF1">
    <property type="entry name" value="PAC DOMAIN-CONTAINING PROTEIN"/>
    <property type="match status" value="1"/>
</dbReference>
<comment type="catalytic activity">
    <reaction evidence="1">
        <text>ATP + protein L-histidine = ADP + protein N-phospho-L-histidine.</text>
        <dbReference type="EC" id="2.7.13.3"/>
    </reaction>
</comment>
<feature type="domain" description="PAC" evidence="9">
    <location>
        <begin position="245"/>
        <end position="298"/>
    </location>
</feature>
<sequence>MENNTISPHLFDLLAEAPEKEFDEVTALASTICQVPASLITILNSEKQLFKSQHGLDLKEIALEDSFCSHALLNPNQVMIIRDAREDPRFKENTLVTQIGVVFYAGIPLTSTSGIPFGVLCVLDYELRELSGENLKSLQILANQVVRICELKKNKLDLIQTENRLKEERKRLWNIIDATQVGTWEWHITSDLLIYSRGWAEMIGYTLEELGTINRDTRNQFVHPEDLTSSNDILNQYLNSQKGLYECEVRMRHKKGHWVWILDRGQIMSWDQEGKPLTMFGTHTDITAQVTASEQLYLREKRFKKLIENSDDAIAILGLDGKPSYVSGSIQRILGYTEAEGLELSLSTLVHPDDLEELVNRKQQALGNPGIPMSGTNTRVRHKDGSWRYLATTVTNMLHDPVINGFINNLKDVTEEVLANNRLIQREKVFRILAQEGADLVCILDLEGNYHYLSPNYPSYLGLSVEELLGKNSFDFIHPDDQSRVLAEFSNILNQKQVKSRPFRFKHKKDGWRWIQSVGTNLLADPDIQGIVINSVDVTEVLTVQHQLKASNERFELVLRAGSESIWDFDPQTKNLFLSAGFRENFGIEIRSEEHNNDLINSLIHPEDRDQVIHDFRVILGQKGKEVWTREFRLRQGDGRYAQVKDKAILLRDESGNPVRVVGVLKDVTREHFDNKLDQIEREVMQASISENALERDLFFKYLSDLEVLLPGMKASIMRIENSKLANFVSPSLDKKLLKILEGLPIGENQGSCGTAAFLKQKVIVENVFLDKRWEKYSDLAKEFSIGACWSFPIVNSEGNVVATLANYFPHAKPIEEKELQVLERTSTLVTILMAKFGYLEKIRLNNERYELINKSTNEAIFDWDVAQNRFAWGESFFRVFGHDFSHKTFTLDDWVAMMHPDDVGLKEEQWQGFLKDSSQNKWTNEFRIKKSDGSYAYIGEIGYMIRDENGTPIRMIGALRDQSVLKTEQISKELQREVTEIFKGQASLGELLTEIIRLLSDKGAYVAAEFWLSGLENSRLILAANHLKIPSHQGFYGDPLILERLSLGEGLPGKVWKSSENQLWEELEDHSEFIRKKGAKKYGYRSAIGLPVIFGDQVLGVLILFSDKNLGHDQNSILILNALKDFLGKEIKRKQQEEELRLFFESAPEILAIASPNGYFTKVNPAFCKLLGYTMDELTHVPFEYFLHPDDIKSTVHEFSETITADLKANNFTNRYRAKSGDYRYISWNSSDVYGQDGYVFAYGRDVTEFRKLENLLDTATKLAKVGGWEVDLTKDLHSWSKITKDIFETSDDFLLNFEKAFDFYREDYRQFVQEKVQNAITLGENFDFEVPIITAKGNERWVRSIGEAEFVEGTCTRIFGSIQDIHDRKQVEDRLKSVSDNIPGVIFQYVLRTDGSDELRFVSQGSKLIWSLDPRDCVEDISKVWSQIIPAGDLELLQKSIMDSATSLDNWSCEWRNLSPDGKIRWHQGIGTPRRQSDGSIVWDSLIMDITERKAYEQSLQELNQSLEFQTKELAISNSELEQFAYVASHDLQEPLRMVSSFLSLLERKYKNQLDEKALQYIDFAVNGAVRMRQIILDLLEYSRVGKQNAQLEWVQLPHVIEEIKQLQQKLIQEKKAEITFRGIETLWTFRPRIAQIIQNLIGNALKYSKPNVAPKISILAIDLPRCWQISVSDNGLGIKEEYFDKIFILFQRLHRKEEYEGTGIGLAIVKKIVEGLGGEIWVESEYQKGSIFHFTIAKSIT</sequence>
<keyword evidence="5" id="KW-0418">Kinase</keyword>
<dbReference type="PRINTS" id="PR00344">
    <property type="entry name" value="BCTRLSENSOR"/>
</dbReference>
<dbReference type="Pfam" id="PF01590">
    <property type="entry name" value="GAF"/>
    <property type="match status" value="1"/>
</dbReference>
<dbReference type="Pfam" id="PF02518">
    <property type="entry name" value="HATPase_c"/>
    <property type="match status" value="1"/>
</dbReference>
<dbReference type="Proteomes" id="UP000198756">
    <property type="component" value="Unassembled WGS sequence"/>
</dbReference>
<dbReference type="FunFam" id="3.30.565.10:FF:000006">
    <property type="entry name" value="Sensor histidine kinase WalK"/>
    <property type="match status" value="1"/>
</dbReference>
<dbReference type="Gene3D" id="3.30.450.40">
    <property type="match status" value="3"/>
</dbReference>
<feature type="domain" description="PAC" evidence="9">
    <location>
        <begin position="628"/>
        <end position="680"/>
    </location>
</feature>
<dbReference type="PROSITE" id="PS50109">
    <property type="entry name" value="HIS_KIN"/>
    <property type="match status" value="1"/>
</dbReference>
<dbReference type="InterPro" id="IPR036097">
    <property type="entry name" value="HisK_dim/P_sf"/>
</dbReference>
<dbReference type="InterPro" id="IPR004358">
    <property type="entry name" value="Sig_transdc_His_kin-like_C"/>
</dbReference>
<feature type="domain" description="Histidine kinase" evidence="7">
    <location>
        <begin position="1529"/>
        <end position="1743"/>
    </location>
</feature>
<dbReference type="OrthoDB" id="9124519at2"/>
<dbReference type="InterPro" id="IPR003661">
    <property type="entry name" value="HisK_dim/P_dom"/>
</dbReference>
<dbReference type="EC" id="2.7.13.3" evidence="2"/>
<dbReference type="Pfam" id="PF00512">
    <property type="entry name" value="HisKA"/>
    <property type="match status" value="1"/>
</dbReference>
<protein>
    <recommendedName>
        <fullName evidence="2">histidine kinase</fullName>
        <ecNumber evidence="2">2.7.13.3</ecNumber>
    </recommendedName>
</protein>
<evidence type="ECO:0000256" key="6">
    <source>
        <dbReference type="SAM" id="Coils"/>
    </source>
</evidence>
<keyword evidence="4" id="KW-0808">Transferase</keyword>
<evidence type="ECO:0000313" key="10">
    <source>
        <dbReference type="EMBL" id="SDA90730.1"/>
    </source>
</evidence>
<feature type="domain" description="PAS" evidence="8">
    <location>
        <begin position="1137"/>
        <end position="1207"/>
    </location>
</feature>
<evidence type="ECO:0000259" key="9">
    <source>
        <dbReference type="PROSITE" id="PS50113"/>
    </source>
</evidence>
<dbReference type="PANTHER" id="PTHR43304">
    <property type="entry name" value="PHYTOCHROME-LIKE PROTEIN CPH1"/>
    <property type="match status" value="1"/>
</dbReference>
<reference evidence="11" key="1">
    <citation type="submission" date="2016-10" db="EMBL/GenBank/DDBJ databases">
        <authorList>
            <person name="Varghese N."/>
            <person name="Submissions S."/>
        </authorList>
    </citation>
    <scope>NUCLEOTIDE SEQUENCE [LARGE SCALE GENOMIC DNA]</scope>
    <source>
        <strain evidence="11">DSM 22703</strain>
    </source>
</reference>
<proteinExistence type="predicted"/>
<dbReference type="RefSeq" id="WP_092732258.1">
    <property type="nucleotide sequence ID" value="NZ_FMXE01000028.1"/>
</dbReference>
<dbReference type="STRING" id="279824.SAMN03080617_03318"/>
<dbReference type="InterPro" id="IPR003594">
    <property type="entry name" value="HATPase_dom"/>
</dbReference>
<dbReference type="SMART" id="SM00387">
    <property type="entry name" value="HATPase_c"/>
    <property type="match status" value="1"/>
</dbReference>
<dbReference type="InterPro" id="IPR013655">
    <property type="entry name" value="PAS_fold_3"/>
</dbReference>
<dbReference type="InterPro" id="IPR001610">
    <property type="entry name" value="PAC"/>
</dbReference>
<dbReference type="SMART" id="SM00388">
    <property type="entry name" value="HisKA"/>
    <property type="match status" value="1"/>
</dbReference>
<dbReference type="InterPro" id="IPR000014">
    <property type="entry name" value="PAS"/>
</dbReference>
<feature type="domain" description="PAS" evidence="8">
    <location>
        <begin position="299"/>
        <end position="369"/>
    </location>
</feature>
<feature type="domain" description="PAS" evidence="8">
    <location>
        <begin position="168"/>
        <end position="241"/>
    </location>
</feature>
<dbReference type="SUPFAM" id="SSF55781">
    <property type="entry name" value="GAF domain-like"/>
    <property type="match status" value="3"/>
</dbReference>
<dbReference type="InterPro" id="IPR052162">
    <property type="entry name" value="Sensor_kinase/Photoreceptor"/>
</dbReference>
<dbReference type="Gene3D" id="3.30.565.10">
    <property type="entry name" value="Histidine kinase-like ATPase, C-terminal domain"/>
    <property type="match status" value="1"/>
</dbReference>
<dbReference type="InterPro" id="IPR029016">
    <property type="entry name" value="GAF-like_dom_sf"/>
</dbReference>
<dbReference type="SUPFAM" id="SSF55785">
    <property type="entry name" value="PYP-like sensor domain (PAS domain)"/>
    <property type="match status" value="8"/>
</dbReference>
<dbReference type="SMART" id="SM00086">
    <property type="entry name" value="PAC"/>
    <property type="match status" value="8"/>
</dbReference>
<dbReference type="CDD" id="cd00130">
    <property type="entry name" value="PAS"/>
    <property type="match status" value="7"/>
</dbReference>
<dbReference type="NCBIfam" id="TIGR00229">
    <property type="entry name" value="sensory_box"/>
    <property type="match status" value="7"/>
</dbReference>
<evidence type="ECO:0000256" key="2">
    <source>
        <dbReference type="ARBA" id="ARBA00012438"/>
    </source>
</evidence>
<feature type="domain" description="PAS" evidence="8">
    <location>
        <begin position="551"/>
        <end position="623"/>
    </location>
</feature>
<dbReference type="InterPro" id="IPR036890">
    <property type="entry name" value="HATPase_C_sf"/>
</dbReference>
<dbReference type="InterPro" id="IPR003018">
    <property type="entry name" value="GAF"/>
</dbReference>
<dbReference type="Pfam" id="PF13185">
    <property type="entry name" value="GAF_2"/>
    <property type="match status" value="1"/>
</dbReference>
<accession>A0A1G5Z8J6</accession>
<keyword evidence="6" id="KW-0175">Coiled coil</keyword>
<evidence type="ECO:0000256" key="1">
    <source>
        <dbReference type="ARBA" id="ARBA00000085"/>
    </source>
</evidence>
<keyword evidence="11" id="KW-1185">Reference proteome</keyword>
<feature type="coiled-coil region" evidence="6">
    <location>
        <begin position="1495"/>
        <end position="1522"/>
    </location>
</feature>